<evidence type="ECO:0000313" key="3">
    <source>
        <dbReference type="EMBL" id="GJC89213.1"/>
    </source>
</evidence>
<dbReference type="Proteomes" id="UP001055172">
    <property type="component" value="Unassembled WGS sequence"/>
</dbReference>
<accession>A0AA37H079</accession>
<gene>
    <name evidence="3" type="ORF">ColLi_12051</name>
</gene>
<keyword evidence="1" id="KW-0732">Signal</keyword>
<sequence length="432" mass="46579">MIWGRFLALGTLVLGVGALPASLQDFDSTNNSCENTPHVALQLHNVFSTAVREKRVPGIAAVALNRDGSVIFKSAWGTIDINDPLSDPINSSTKMPIASMTKAVTAVAALQLIEQGKLGLEDLVADHIPAWKSISVLDGFTGNGQPILRAPKSNATILNLFTHTSGQPYAFLNHNIRQWGEWVGNQSGTPPPTPLAADPGTGWFYGDGLDTLGKVIESISGLRLDTYFEKHIFKPLGIKNSGLIAADIYSHRRLVNGTITASAPSPVSPNATPGGGAFLTSTLDDYSNFLLSLLNWGTHPQTGATILKSSTVKNYVFTDLLRRAVPGYGTCGFKPAGDPVGVWNSNDETLSRNYTFLPGTRKGWSASFLTNNENVPERRKEGSGAWAGINNLFYWIDPKSGKLGIIFTNLLPFLDPEILDLFDKLEEEVSAL</sequence>
<evidence type="ECO:0000256" key="1">
    <source>
        <dbReference type="SAM" id="SignalP"/>
    </source>
</evidence>
<evidence type="ECO:0000259" key="2">
    <source>
        <dbReference type="Pfam" id="PF00144"/>
    </source>
</evidence>
<dbReference type="InterPro" id="IPR050789">
    <property type="entry name" value="Diverse_Enzym_Activities"/>
</dbReference>
<dbReference type="SUPFAM" id="SSF56601">
    <property type="entry name" value="beta-lactamase/transpeptidase-like"/>
    <property type="match status" value="1"/>
</dbReference>
<feature type="domain" description="Beta-lactamase-related" evidence="2">
    <location>
        <begin position="45"/>
        <end position="412"/>
    </location>
</feature>
<dbReference type="GO" id="GO:0016746">
    <property type="term" value="F:acyltransferase activity"/>
    <property type="evidence" value="ECO:0007669"/>
    <property type="project" value="UniProtKB-KW"/>
</dbReference>
<feature type="chain" id="PRO_5041228185" evidence="1">
    <location>
        <begin position="19"/>
        <end position="432"/>
    </location>
</feature>
<keyword evidence="3" id="KW-0012">Acyltransferase</keyword>
<dbReference type="InterPro" id="IPR012338">
    <property type="entry name" value="Beta-lactam/transpept-like"/>
</dbReference>
<dbReference type="Pfam" id="PF00144">
    <property type="entry name" value="Beta-lactamase"/>
    <property type="match status" value="1"/>
</dbReference>
<proteinExistence type="predicted"/>
<dbReference type="Gene3D" id="3.40.710.10">
    <property type="entry name" value="DD-peptidase/beta-lactamase superfamily"/>
    <property type="match status" value="1"/>
</dbReference>
<dbReference type="EMBL" id="BPPX01000039">
    <property type="protein sequence ID" value="GJC89213.1"/>
    <property type="molecule type" value="Genomic_DNA"/>
</dbReference>
<keyword evidence="4" id="KW-1185">Reference proteome</keyword>
<dbReference type="InterPro" id="IPR001466">
    <property type="entry name" value="Beta-lactam-related"/>
</dbReference>
<dbReference type="AlphaFoldDB" id="A0AA37H079"/>
<keyword evidence="3" id="KW-0808">Transferase</keyword>
<protein>
    <submittedName>
        <fullName evidence="3">Acyltransferase LovD</fullName>
    </submittedName>
</protein>
<dbReference type="PANTHER" id="PTHR43283">
    <property type="entry name" value="BETA-LACTAMASE-RELATED"/>
    <property type="match status" value="1"/>
</dbReference>
<dbReference type="PANTHER" id="PTHR43283:SF3">
    <property type="entry name" value="BETA-LACTAMASE FAMILY PROTEIN (AFU_ORTHOLOGUE AFUA_5G07500)"/>
    <property type="match status" value="1"/>
</dbReference>
<evidence type="ECO:0000313" key="4">
    <source>
        <dbReference type="Proteomes" id="UP001055172"/>
    </source>
</evidence>
<feature type="signal peptide" evidence="1">
    <location>
        <begin position="1"/>
        <end position="18"/>
    </location>
</feature>
<organism evidence="3 4">
    <name type="scientific">Colletotrichum liriopes</name>
    <dbReference type="NCBI Taxonomy" id="708192"/>
    <lineage>
        <taxon>Eukaryota</taxon>
        <taxon>Fungi</taxon>
        <taxon>Dikarya</taxon>
        <taxon>Ascomycota</taxon>
        <taxon>Pezizomycotina</taxon>
        <taxon>Sordariomycetes</taxon>
        <taxon>Hypocreomycetidae</taxon>
        <taxon>Glomerellales</taxon>
        <taxon>Glomerellaceae</taxon>
        <taxon>Colletotrichum</taxon>
        <taxon>Colletotrichum spaethianum species complex</taxon>
    </lineage>
</organism>
<comment type="caution">
    <text evidence="3">The sequence shown here is derived from an EMBL/GenBank/DDBJ whole genome shotgun (WGS) entry which is preliminary data.</text>
</comment>
<reference evidence="3 4" key="1">
    <citation type="submission" date="2021-07" db="EMBL/GenBank/DDBJ databases">
        <title>Genome data of Colletotrichum spaethianum.</title>
        <authorList>
            <person name="Utami Y.D."/>
            <person name="Hiruma K."/>
        </authorList>
    </citation>
    <scope>NUCLEOTIDE SEQUENCE [LARGE SCALE GENOMIC DNA]</scope>
    <source>
        <strain evidence="3 4">MAFF 242679</strain>
    </source>
</reference>
<name>A0AA37H079_9PEZI</name>